<feature type="domain" description="Teneurin NHL" evidence="5">
    <location>
        <begin position="256"/>
        <end position="305"/>
    </location>
</feature>
<keyword evidence="7" id="KW-1185">Reference proteome</keyword>
<evidence type="ECO:0000259" key="4">
    <source>
        <dbReference type="Pfam" id="PF18962"/>
    </source>
</evidence>
<dbReference type="SMART" id="SM00135">
    <property type="entry name" value="LY"/>
    <property type="match status" value="5"/>
</dbReference>
<dbReference type="OrthoDB" id="791543at2"/>
<dbReference type="InterPro" id="IPR013783">
    <property type="entry name" value="Ig-like_fold"/>
</dbReference>
<accession>A0A2W2AW47</accession>
<dbReference type="EMBL" id="QKTW01000019">
    <property type="protein sequence ID" value="PZF72194.1"/>
    <property type="molecule type" value="Genomic_DNA"/>
</dbReference>
<comment type="caution">
    <text evidence="6">The sequence shown here is derived from an EMBL/GenBank/DDBJ whole genome shotgun (WGS) entry which is preliminary data.</text>
</comment>
<feature type="domain" description="Teneurin NHL" evidence="5">
    <location>
        <begin position="533"/>
        <end position="584"/>
    </location>
</feature>
<organism evidence="6 7">
    <name type="scientific">Taibaiella soli</name>
    <dbReference type="NCBI Taxonomy" id="1649169"/>
    <lineage>
        <taxon>Bacteria</taxon>
        <taxon>Pseudomonadati</taxon>
        <taxon>Bacteroidota</taxon>
        <taxon>Chitinophagia</taxon>
        <taxon>Chitinophagales</taxon>
        <taxon>Chitinophagaceae</taxon>
        <taxon>Taibaiella</taxon>
    </lineage>
</organism>
<evidence type="ECO:0000313" key="7">
    <source>
        <dbReference type="Proteomes" id="UP000248745"/>
    </source>
</evidence>
<dbReference type="PANTHER" id="PTHR46388:SF2">
    <property type="entry name" value="NHL REPEAT-CONTAINING PROTEIN 2"/>
    <property type="match status" value="1"/>
</dbReference>
<feature type="domain" description="Teneurin NHL" evidence="5">
    <location>
        <begin position="88"/>
        <end position="137"/>
    </location>
</feature>
<sequence>MKKLLAIALSAICSIFSFAQNPLQIIRTVAGDPGAGAATSISVIPRGIATDASGNLFIVDGAHQTILKLNAAGNITIIAGNGAMAFYGDGGPATKAELKLVYGIAIDAAGNIYIGDAGNNRVRKISSSGIITTIAGTGTGGYSGDGGPATSAELNTPSGIAVDLSGNVYVADKSNNRIRKINASGIITTVAGSGTAAFGGDGGAAVAANLNGPLDVKVDAHDNLYISDAVNNRIRKVDASGTITTLVGTGLPIFSGDGGPATLATINNPSCIAIDTAGNLYINDRMNLRTRKVTAAGIISTIAGNGLDGFSGDGGAAPSAQISATEGIAVTPSGNIYIGDGTRIRKVNTLNVISTVAGNGFSSWSGDGGLALKAQLGEPEGVCFDTSGNMYIADAGNNRIRKVTPSGVISHIAGISGGTWMLDSIPANIFMLNHPTAVTADVYGNIYIADALSDRILKIDTNGIMIKIAGTGSSGYSGDGGPATLAQIYFPRDLKVDRARTVYFSDYWNHRIRKIDSTGIITTIAGTGVQGFSGDGGAATAAQISTPCGLALDPAGNLYFADHGNARIRKISPSGIITTIAGTGLSSSNNGDGGPAIAAQIAPMGVAFNKGSLYITDDWYRIRKIDVNGIISTIAGVDTADFQGDGGPATLAHLSAPVGITIGPSDAIYVADRGNYRIRRIGNPVTPVISIAASQDTVCPLTLVHFTATVAHEGLYPVYHWRLNGNNVGVNSQTFTYAFINGDTVSCMLTSSDPGAYPDTVISNTIAMNVVPWVNPTAVVAANPASSATSGQQIVFTANTSNTGANPAYQWRKNYMNIPGATNSTYIATAGVDVMNNDLICVVVKNTDSCGVAALSNYWSVAVLGSTGINTVNAAGDVAVYPNPSNGSFMVTGQLADNHQRTITLEVCNSVGQQIYRQNVAITNNTINQKIDLQKQVAPGVYFVRIIDGDKPRNLVVEIK</sequence>
<name>A0A2W2AW47_9BACT</name>
<evidence type="ECO:0000256" key="1">
    <source>
        <dbReference type="ARBA" id="ARBA00022737"/>
    </source>
</evidence>
<feature type="chain" id="PRO_5015860578" evidence="3">
    <location>
        <begin position="20"/>
        <end position="960"/>
    </location>
</feature>
<dbReference type="InterPro" id="IPR011042">
    <property type="entry name" value="6-blade_b-propeller_TolB-like"/>
</dbReference>
<proteinExistence type="predicted"/>
<keyword evidence="1" id="KW-0677">Repeat</keyword>
<feature type="domain" description="Secretion system C-terminal sorting" evidence="4">
    <location>
        <begin position="880"/>
        <end position="950"/>
    </location>
</feature>
<reference evidence="6 7" key="1">
    <citation type="submission" date="2018-06" db="EMBL/GenBank/DDBJ databases">
        <title>Mucibacter soli gen. nov., sp. nov., a new member of the family Chitinophagaceae producing mucin.</title>
        <authorList>
            <person name="Kim M.-K."/>
            <person name="Park S."/>
            <person name="Kim T.-S."/>
            <person name="Joung Y."/>
            <person name="Han J.-H."/>
            <person name="Kim S.B."/>
        </authorList>
    </citation>
    <scope>NUCLEOTIDE SEQUENCE [LARGE SCALE GENOMIC DNA]</scope>
    <source>
        <strain evidence="6 7">R1-15</strain>
    </source>
</reference>
<dbReference type="PANTHER" id="PTHR46388">
    <property type="entry name" value="NHL REPEAT-CONTAINING PROTEIN 2"/>
    <property type="match status" value="1"/>
</dbReference>
<feature type="domain" description="Teneurin NHL" evidence="5">
    <location>
        <begin position="143"/>
        <end position="194"/>
    </location>
</feature>
<dbReference type="Gene3D" id="2.120.10.30">
    <property type="entry name" value="TolB, C-terminal domain"/>
    <property type="match status" value="7"/>
</dbReference>
<gene>
    <name evidence="6" type="ORF">DN068_14770</name>
</gene>
<dbReference type="InterPro" id="IPR001258">
    <property type="entry name" value="NHL_repeat"/>
</dbReference>
<feature type="repeat" description="NHL" evidence="2">
    <location>
        <begin position="153"/>
        <end position="184"/>
    </location>
</feature>
<dbReference type="InterPro" id="IPR026444">
    <property type="entry name" value="Secre_tail"/>
</dbReference>
<dbReference type="InterPro" id="IPR000033">
    <property type="entry name" value="LDLR_classB_rpt"/>
</dbReference>
<protein>
    <submittedName>
        <fullName evidence="6">Uncharacterized protein</fullName>
    </submittedName>
</protein>
<dbReference type="RefSeq" id="WP_110999706.1">
    <property type="nucleotide sequence ID" value="NZ_QKTW01000019.1"/>
</dbReference>
<dbReference type="PROSITE" id="PS51125">
    <property type="entry name" value="NHL"/>
    <property type="match status" value="1"/>
</dbReference>
<evidence type="ECO:0000313" key="6">
    <source>
        <dbReference type="EMBL" id="PZF72194.1"/>
    </source>
</evidence>
<evidence type="ECO:0000256" key="2">
    <source>
        <dbReference type="PROSITE-ProRule" id="PRU00504"/>
    </source>
</evidence>
<dbReference type="InterPro" id="IPR056822">
    <property type="entry name" value="TEN_NHL"/>
</dbReference>
<dbReference type="CDD" id="cd14953">
    <property type="entry name" value="NHL_like_1"/>
    <property type="match status" value="1"/>
</dbReference>
<evidence type="ECO:0000256" key="3">
    <source>
        <dbReference type="SAM" id="SignalP"/>
    </source>
</evidence>
<dbReference type="NCBIfam" id="TIGR04183">
    <property type="entry name" value="Por_Secre_tail"/>
    <property type="match status" value="1"/>
</dbReference>
<keyword evidence="3" id="KW-0732">Signal</keyword>
<dbReference type="Pfam" id="PF01436">
    <property type="entry name" value="NHL"/>
    <property type="match status" value="1"/>
</dbReference>
<dbReference type="Pfam" id="PF25021">
    <property type="entry name" value="TEN_NHL"/>
    <property type="match status" value="5"/>
</dbReference>
<feature type="domain" description="Teneurin NHL" evidence="5">
    <location>
        <begin position="311"/>
        <end position="359"/>
    </location>
</feature>
<dbReference type="SUPFAM" id="SSF63829">
    <property type="entry name" value="Calcium-dependent phosphotriesterase"/>
    <property type="match status" value="1"/>
</dbReference>
<feature type="signal peptide" evidence="3">
    <location>
        <begin position="1"/>
        <end position="19"/>
    </location>
</feature>
<dbReference type="Proteomes" id="UP000248745">
    <property type="component" value="Unassembled WGS sequence"/>
</dbReference>
<dbReference type="Pfam" id="PF18962">
    <property type="entry name" value="Por_Secre_tail"/>
    <property type="match status" value="1"/>
</dbReference>
<evidence type="ECO:0000259" key="5">
    <source>
        <dbReference type="Pfam" id="PF25021"/>
    </source>
</evidence>
<dbReference type="AlphaFoldDB" id="A0A2W2AW47"/>
<dbReference type="Gene3D" id="2.60.40.10">
    <property type="entry name" value="Immunoglobulins"/>
    <property type="match status" value="1"/>
</dbReference>
<dbReference type="SUPFAM" id="SSF101898">
    <property type="entry name" value="NHL repeat"/>
    <property type="match status" value="1"/>
</dbReference>